<dbReference type="PRINTS" id="PR00038">
    <property type="entry name" value="HTHLUXR"/>
</dbReference>
<keyword evidence="2" id="KW-0378">Hydrolase</keyword>
<evidence type="ECO:0000313" key="3">
    <source>
        <dbReference type="Proteomes" id="UP000324678"/>
    </source>
</evidence>
<evidence type="ECO:0000313" key="2">
    <source>
        <dbReference type="EMBL" id="QEO13089.1"/>
    </source>
</evidence>
<dbReference type="SMART" id="SM00421">
    <property type="entry name" value="HTH_LUXR"/>
    <property type="match status" value="1"/>
</dbReference>
<dbReference type="CDD" id="cd06170">
    <property type="entry name" value="LuxR_C_like"/>
    <property type="match status" value="1"/>
</dbReference>
<dbReference type="SUPFAM" id="SSF46894">
    <property type="entry name" value="C-terminal effector domain of the bipartite response regulators"/>
    <property type="match status" value="1"/>
</dbReference>
<dbReference type="PROSITE" id="PS50043">
    <property type="entry name" value="HTH_LUXR_2"/>
    <property type="match status" value="1"/>
</dbReference>
<dbReference type="InterPro" id="IPR036388">
    <property type="entry name" value="WH-like_DNA-bd_sf"/>
</dbReference>
<dbReference type="PANTHER" id="PTHR43433:SF5">
    <property type="entry name" value="AB HYDROLASE-1 DOMAIN-CONTAINING PROTEIN"/>
    <property type="match status" value="1"/>
</dbReference>
<proteinExistence type="predicted"/>
<dbReference type="AlphaFoldDB" id="A0A5C1YD23"/>
<accession>A0A5C1YD23</accession>
<dbReference type="RefSeq" id="WP_149159113.1">
    <property type="nucleotide sequence ID" value="NZ_CP043505.1"/>
</dbReference>
<dbReference type="Pfam" id="PF00561">
    <property type="entry name" value="Abhydrolase_1"/>
    <property type="match status" value="1"/>
</dbReference>
<dbReference type="InterPro" id="IPR050471">
    <property type="entry name" value="AB_hydrolase"/>
</dbReference>
<dbReference type="InterPro" id="IPR000792">
    <property type="entry name" value="Tscrpt_reg_LuxR_C"/>
</dbReference>
<feature type="domain" description="HTH luxR-type" evidence="1">
    <location>
        <begin position="279"/>
        <end position="344"/>
    </location>
</feature>
<dbReference type="InterPro" id="IPR000073">
    <property type="entry name" value="AB_hydrolase_1"/>
</dbReference>
<protein>
    <submittedName>
        <fullName evidence="2">Alpha/beta fold hydrolase</fullName>
    </submittedName>
</protein>
<dbReference type="PANTHER" id="PTHR43433">
    <property type="entry name" value="HYDROLASE, ALPHA/BETA FOLD FAMILY PROTEIN"/>
    <property type="match status" value="1"/>
</dbReference>
<dbReference type="Gene3D" id="1.10.10.10">
    <property type="entry name" value="Winged helix-like DNA-binding domain superfamily/Winged helix DNA-binding domain"/>
    <property type="match status" value="1"/>
</dbReference>
<dbReference type="GO" id="GO:0016787">
    <property type="term" value="F:hydrolase activity"/>
    <property type="evidence" value="ECO:0007669"/>
    <property type="project" value="UniProtKB-KW"/>
</dbReference>
<dbReference type="KEGG" id="ail:FLP10_00650"/>
<dbReference type="GO" id="GO:0003677">
    <property type="term" value="F:DNA binding"/>
    <property type="evidence" value="ECO:0007669"/>
    <property type="project" value="InterPro"/>
</dbReference>
<sequence>MSDDLFVRYVEFDGTPVAWAATGSGPALVVAGWWCSHLRLNWADAGFRDYLERLGRHRTVIRYDRPGTGLSGGAGAPPATLEAEYRALAGLVDALQLDSFTLLAGSSGCAAAAVYAARHPGRVEKLVLCGGYARGADISPPAVRDTLIAATQRHWGLGSRVLADLFLPESTWQERAEFAEFQRRCTTADQAAASLKALYTFDCSAELGEIGVPTLVLHRRDDRAIRLELGRELAAAIPHADFVVVDGANHFPWRGDRVRIANEVIAFLTGTAVERRVAPPVRPVQLSGREREVLALTAQGMTDPEIAKRLLLSPHTVHRHMANIRTKLGVSSRAAAAVWATAHGVL</sequence>
<name>A0A5C1YD23_9MICO</name>
<dbReference type="InterPro" id="IPR029058">
    <property type="entry name" value="AB_hydrolase_fold"/>
</dbReference>
<dbReference type="PRINTS" id="PR00111">
    <property type="entry name" value="ABHYDROLASE"/>
</dbReference>
<dbReference type="OrthoDB" id="27092at2"/>
<dbReference type="InterPro" id="IPR016032">
    <property type="entry name" value="Sig_transdc_resp-reg_C-effctor"/>
</dbReference>
<dbReference type="Pfam" id="PF00196">
    <property type="entry name" value="GerE"/>
    <property type="match status" value="1"/>
</dbReference>
<organism evidence="2 3">
    <name type="scientific">Agromyces intestinalis</name>
    <dbReference type="NCBI Taxonomy" id="2592652"/>
    <lineage>
        <taxon>Bacteria</taxon>
        <taxon>Bacillati</taxon>
        <taxon>Actinomycetota</taxon>
        <taxon>Actinomycetes</taxon>
        <taxon>Micrococcales</taxon>
        <taxon>Microbacteriaceae</taxon>
        <taxon>Agromyces</taxon>
    </lineage>
</organism>
<dbReference type="Gene3D" id="3.40.50.1820">
    <property type="entry name" value="alpha/beta hydrolase"/>
    <property type="match status" value="1"/>
</dbReference>
<dbReference type="GO" id="GO:0006355">
    <property type="term" value="P:regulation of DNA-templated transcription"/>
    <property type="evidence" value="ECO:0007669"/>
    <property type="project" value="InterPro"/>
</dbReference>
<dbReference type="SUPFAM" id="SSF53474">
    <property type="entry name" value="alpha/beta-Hydrolases"/>
    <property type="match status" value="1"/>
</dbReference>
<dbReference type="Proteomes" id="UP000324678">
    <property type="component" value="Chromosome"/>
</dbReference>
<evidence type="ECO:0000259" key="1">
    <source>
        <dbReference type="PROSITE" id="PS50043"/>
    </source>
</evidence>
<keyword evidence="3" id="KW-1185">Reference proteome</keyword>
<gene>
    <name evidence="2" type="ORF">FLP10_00650</name>
</gene>
<dbReference type="EMBL" id="CP043505">
    <property type="protein sequence ID" value="QEO13089.1"/>
    <property type="molecule type" value="Genomic_DNA"/>
</dbReference>
<reference evidence="2 3" key="1">
    <citation type="submission" date="2019-09" db="EMBL/GenBank/DDBJ databases">
        <title>Genome sequencing of strain KACC 19306.</title>
        <authorList>
            <person name="Heo J."/>
            <person name="Kim S.-J."/>
            <person name="Kim J.-S."/>
            <person name="Hong S.-B."/>
            <person name="Kwon S.-W."/>
        </authorList>
    </citation>
    <scope>NUCLEOTIDE SEQUENCE [LARGE SCALE GENOMIC DNA]</scope>
    <source>
        <strain evidence="2 3">KACC 19306</strain>
    </source>
</reference>